<keyword evidence="1" id="KW-0479">Metal-binding</keyword>
<keyword evidence="2 4" id="KW-0863">Zinc-finger</keyword>
<organism evidence="7">
    <name type="scientific">Mimivirus LCMiAC01</name>
    <dbReference type="NCBI Taxonomy" id="2506608"/>
    <lineage>
        <taxon>Viruses</taxon>
        <taxon>Varidnaviria</taxon>
        <taxon>Bamfordvirae</taxon>
        <taxon>Nucleocytoviricota</taxon>
        <taxon>Megaviricetes</taxon>
        <taxon>Imitervirales</taxon>
        <taxon>Mimiviridae</taxon>
        <taxon>Klosneuvirinae</taxon>
    </lineage>
</organism>
<evidence type="ECO:0000256" key="4">
    <source>
        <dbReference type="PROSITE-ProRule" id="PRU00175"/>
    </source>
</evidence>
<sequence>MSSNDANIPNEENGPTGDTSNESPLNEESGPTGDTSSEMGPTGDTSNEESGPTGDTSNEQNIQSALDFIYEESYSRGNQLNRSAIRSAIDALVSDPNLLRDESGVLRRDRMLEVLDELASNPANIDRIYGNEFLSDDDMQAMVLAEAEDMQAMVLAEAEDEDEAEYEDEYEDVENEINVDSDVDSLPELEEYGSNISQNYQEVPYVMKRRLKTRFIKQLSSIEIEYNTVQLMYEQTPIMSDYIKQINNMKKESIVELLDYTYNINEVDVRGLRYDTWILKTDFGNRMDEDRVKMAKLMSLYNPMMNIIDITTINPVCYDDSFRKYIIMSQEIVAYVVNKMMDNYNWKFDPMNKFTWIYLAIACRYEPRAIKYLINSSDFVKSDLDILDRIGMTCKYLVCTSNNIDVIKLFLEKKYITGVDFTKDNEFVPPIIHNIRDINVFKYIVENIDGVKEQIRHHYSNGRNIFLAACQYNQEVAIYMLESDLIDKSEFSYTYENITCLILAAIYNPNLMKILLEHDFCTQELVDTVHPNCGNVFMAAIKYHKNMLEYVLNSKYMNDKLLSSVIRHIDNYSSNILFEYASSLSDMKVILSSPYFTQKIMLHRTADINILVEFANINVDAIDLLLKSEHFVPELLTMKCGDLPCISLLCKMESIAYKHIIKSAHFTKDLLLCLDNDGNNCLTNILRRPDMDEEIVHYIVDNHVTFELLAQKGKNMINTFTYLMKYCPSDAKKLMDTDHFRIELLTDKSINNGTMLECMCIIGDDINLLTELIKHSSTKLLEHTNDMGNNIVLTLAKRRPEYVPLIINSKHCTKNVFCAINNKNDNLLFVLIKNTNVKYIIEAVISHEFCTKEMINATDKMNENIFSLACQKNNKIANYILHLQNLNIDMFRNVNTNGVNCFMKACAYGDIELVKLIGEHPLFTQEIYASKDNTGKTYLSYFRKASIEVFRYAINHKYNSREFMTDSIKSCLRTSAIILYTENRIKELIASPYCSTETLMVPLKFSQDNMNMLSYCVRCNYSDAIVDIMQSEHMTSKVLEQVDNKNNTCLQQITKIDDNVLIDNIICSPYFTLEILKNMDAKGNTYIRKLMFTNKIEELKKILSLNICDETVLTQTTQLTHTDMCIYSALANFVDHKLIEHVLNLPYSTAEGLMTTDSNNETVLHRLAELDDYCDELDLILKSYKCTPELLEKTNVNGDTFIMKNIKYLDKVLESEHCTTKLLINIDRLKSNLLCNLCKESPDKIPMLLAHPKITEDIFMMDVENNLLLPCIEENSLKHILKSKICTDKIINNSYKIVKGHLSNVDIELTLLYYYVIANRHDCIKILLESEYDLTPSFNQNINGKNMLTSVASIEKNDAFKILFDSKYVNMEMLMQIDQYEHNFLTRAFSTNIDVMKCLLESKYWSEETMYHKDIDDDFLLVYCRDEPDMVEYALNSPKCTKKFVALTNKYGRNCSHYFAKHNKDSIKLLLKSKHCDSDIIEQQDVLGKTCLHVSCEQNSDAAIELLESSYFTPSLLGKQDNMGRNALMVALINDKDLAIKLLKSHKYTQDIMMQIDAEHNNILHYAARYSDKVLKYILDSEYYDKGMIMHRNNNYETCVMYACRYNGESVKHIIELDDFSEDQLYCGHSDFGSGLTTAARYQPIAIKYILAYPKLSWEIRISSVDNMNFIMIGCMYNAESVKHAMDADINLEDQLTNYSKEGPPLLLAAKYQPDALKYIMESKYCNDKLIRATKSGVGCIEIAFNFQPKSLRYIIESKHATDAFIEKEDSHGHKLSYKLSCIYPNIHSLKDIKEKLKDISLTNHDNKLALEDSDSYEDSDSCDICCTYKKRVYSNSCGHTMCVGCAFHIKKCPQCRKLIKKIRFIF</sequence>
<dbReference type="PANTHER" id="PTHR24121:SF23">
    <property type="entry name" value="NO MECHANORECEPTOR POTENTIAL C, ISOFORM H"/>
    <property type="match status" value="1"/>
</dbReference>
<evidence type="ECO:0000256" key="3">
    <source>
        <dbReference type="ARBA" id="ARBA00022833"/>
    </source>
</evidence>
<dbReference type="GO" id="GO:0008270">
    <property type="term" value="F:zinc ion binding"/>
    <property type="evidence" value="ECO:0007669"/>
    <property type="project" value="UniProtKB-KW"/>
</dbReference>
<feature type="compositionally biased region" description="Polar residues" evidence="5">
    <location>
        <begin position="32"/>
        <end position="59"/>
    </location>
</feature>
<dbReference type="SUPFAM" id="SSF48403">
    <property type="entry name" value="Ankyrin repeat"/>
    <property type="match status" value="3"/>
</dbReference>
<feature type="region of interest" description="Disordered" evidence="5">
    <location>
        <begin position="1"/>
        <end position="59"/>
    </location>
</feature>
<dbReference type="CDD" id="cd16449">
    <property type="entry name" value="RING-HC"/>
    <property type="match status" value="1"/>
</dbReference>
<dbReference type="PROSITE" id="PS50089">
    <property type="entry name" value="ZF_RING_2"/>
    <property type="match status" value="1"/>
</dbReference>
<dbReference type="InterPro" id="IPR001841">
    <property type="entry name" value="Znf_RING"/>
</dbReference>
<feature type="domain" description="RING-type" evidence="6">
    <location>
        <begin position="1823"/>
        <end position="1857"/>
    </location>
</feature>
<accession>A0A481YZR5</accession>
<proteinExistence type="predicted"/>
<evidence type="ECO:0000313" key="7">
    <source>
        <dbReference type="EMBL" id="QBK88743.1"/>
    </source>
</evidence>
<gene>
    <name evidence="7" type="ORF">LCMiAC01_04250</name>
</gene>
<dbReference type="SUPFAM" id="SSF57850">
    <property type="entry name" value="RING/U-box"/>
    <property type="match status" value="1"/>
</dbReference>
<protein>
    <submittedName>
        <fullName evidence="7">Ankyrin repeat protein</fullName>
    </submittedName>
</protein>
<evidence type="ECO:0000256" key="5">
    <source>
        <dbReference type="SAM" id="MobiDB-lite"/>
    </source>
</evidence>
<feature type="compositionally biased region" description="Polar residues" evidence="5">
    <location>
        <begin position="16"/>
        <end position="26"/>
    </location>
</feature>
<dbReference type="InterPro" id="IPR002110">
    <property type="entry name" value="Ankyrin_rpt"/>
</dbReference>
<dbReference type="Gene3D" id="1.25.40.20">
    <property type="entry name" value="Ankyrin repeat-containing domain"/>
    <property type="match status" value="3"/>
</dbReference>
<dbReference type="InterPro" id="IPR013083">
    <property type="entry name" value="Znf_RING/FYVE/PHD"/>
</dbReference>
<dbReference type="InterPro" id="IPR036770">
    <property type="entry name" value="Ankyrin_rpt-contain_sf"/>
</dbReference>
<dbReference type="Gene3D" id="3.30.40.10">
    <property type="entry name" value="Zinc/RING finger domain, C3HC4 (zinc finger)"/>
    <property type="match status" value="1"/>
</dbReference>
<dbReference type="PANTHER" id="PTHR24121">
    <property type="entry name" value="NO MECHANORECEPTOR POTENTIAL C, ISOFORM D-RELATED"/>
    <property type="match status" value="1"/>
</dbReference>
<dbReference type="InterPro" id="IPR017907">
    <property type="entry name" value="Znf_RING_CS"/>
</dbReference>
<dbReference type="EMBL" id="MK500397">
    <property type="protein sequence ID" value="QBK88743.1"/>
    <property type="molecule type" value="Genomic_DNA"/>
</dbReference>
<dbReference type="PROSITE" id="PS00518">
    <property type="entry name" value="ZF_RING_1"/>
    <property type="match status" value="1"/>
</dbReference>
<evidence type="ECO:0000256" key="1">
    <source>
        <dbReference type="ARBA" id="ARBA00022723"/>
    </source>
</evidence>
<keyword evidence="3" id="KW-0862">Zinc</keyword>
<dbReference type="SMART" id="SM00248">
    <property type="entry name" value="ANK"/>
    <property type="match status" value="11"/>
</dbReference>
<evidence type="ECO:0000259" key="6">
    <source>
        <dbReference type="PROSITE" id="PS50089"/>
    </source>
</evidence>
<name>A0A481YZR5_9VIRU</name>
<evidence type="ECO:0000256" key="2">
    <source>
        <dbReference type="ARBA" id="ARBA00022771"/>
    </source>
</evidence>
<reference evidence="7" key="1">
    <citation type="journal article" date="2019" name="MBio">
        <title>Virus Genomes from Deep Sea Sediments Expand the Ocean Megavirome and Support Independent Origins of Viral Gigantism.</title>
        <authorList>
            <person name="Backstrom D."/>
            <person name="Yutin N."/>
            <person name="Jorgensen S.L."/>
            <person name="Dharamshi J."/>
            <person name="Homa F."/>
            <person name="Zaremba-Niedwiedzka K."/>
            <person name="Spang A."/>
            <person name="Wolf Y.I."/>
            <person name="Koonin E.V."/>
            <person name="Ettema T.J."/>
        </authorList>
    </citation>
    <scope>NUCLEOTIDE SEQUENCE</scope>
</reference>